<dbReference type="EC" id="3.2.1.22" evidence="5"/>
<feature type="signal peptide" evidence="6">
    <location>
        <begin position="1"/>
        <end position="31"/>
    </location>
</feature>
<dbReference type="GO" id="GO:0016798">
    <property type="term" value="F:hydrolase activity, acting on glycosyl bonds"/>
    <property type="evidence" value="ECO:0007669"/>
    <property type="project" value="UniProtKB-KW"/>
</dbReference>
<evidence type="ECO:0000256" key="5">
    <source>
        <dbReference type="RuleBase" id="RU361168"/>
    </source>
</evidence>
<evidence type="ECO:0000256" key="1">
    <source>
        <dbReference type="ARBA" id="ARBA00009743"/>
    </source>
</evidence>
<dbReference type="SUPFAM" id="SSF51011">
    <property type="entry name" value="Glycosyl hydrolase domain"/>
    <property type="match status" value="1"/>
</dbReference>
<evidence type="ECO:0000313" key="8">
    <source>
        <dbReference type="EMBL" id="MFC5862861.1"/>
    </source>
</evidence>
<dbReference type="RefSeq" id="WP_263336857.1">
    <property type="nucleotide sequence ID" value="NZ_JAGSYH010000003.1"/>
</dbReference>
<evidence type="ECO:0000256" key="4">
    <source>
        <dbReference type="ARBA" id="ARBA00023295"/>
    </source>
</evidence>
<dbReference type="Pfam" id="PF16499">
    <property type="entry name" value="Melibiase_2"/>
    <property type="match status" value="1"/>
</dbReference>
<dbReference type="Gene3D" id="2.60.40.1180">
    <property type="entry name" value="Golgi alpha-mannosidase II"/>
    <property type="match status" value="1"/>
</dbReference>
<comment type="similarity">
    <text evidence="1 5">Belongs to the glycosyl hydrolase 27 family.</text>
</comment>
<keyword evidence="9" id="KW-1185">Reference proteome</keyword>
<dbReference type="InterPro" id="IPR013785">
    <property type="entry name" value="Aldolase_TIM"/>
</dbReference>
<dbReference type="Gene3D" id="3.20.20.70">
    <property type="entry name" value="Aldolase class I"/>
    <property type="match status" value="1"/>
</dbReference>
<reference evidence="9" key="1">
    <citation type="journal article" date="2019" name="Int. J. Syst. Evol. Microbiol.">
        <title>The Global Catalogue of Microorganisms (GCM) 10K type strain sequencing project: providing services to taxonomists for standard genome sequencing and annotation.</title>
        <authorList>
            <consortium name="The Broad Institute Genomics Platform"/>
            <consortium name="The Broad Institute Genome Sequencing Center for Infectious Disease"/>
            <person name="Wu L."/>
            <person name="Ma J."/>
        </authorList>
    </citation>
    <scope>NUCLEOTIDE SEQUENCE [LARGE SCALE GENOMIC DNA]</scope>
    <source>
        <strain evidence="9">JCM 4087</strain>
    </source>
</reference>
<dbReference type="InterPro" id="IPR041233">
    <property type="entry name" value="Melibiase_C"/>
</dbReference>
<dbReference type="SUPFAM" id="SSF51445">
    <property type="entry name" value="(Trans)glycosidases"/>
    <property type="match status" value="1"/>
</dbReference>
<dbReference type="Proteomes" id="UP001596091">
    <property type="component" value="Unassembled WGS sequence"/>
</dbReference>
<evidence type="ECO:0000256" key="6">
    <source>
        <dbReference type="SAM" id="SignalP"/>
    </source>
</evidence>
<evidence type="ECO:0000256" key="2">
    <source>
        <dbReference type="ARBA" id="ARBA00022729"/>
    </source>
</evidence>
<protein>
    <recommendedName>
        <fullName evidence="5">Alpha-galactosidase</fullName>
        <ecNumber evidence="5">3.2.1.22</ecNumber>
    </recommendedName>
    <alternativeName>
        <fullName evidence="5">Melibiase</fullName>
    </alternativeName>
</protein>
<dbReference type="InterPro" id="IPR013780">
    <property type="entry name" value="Glyco_hydro_b"/>
</dbReference>
<dbReference type="PANTHER" id="PTHR11452:SF75">
    <property type="entry name" value="ALPHA-GALACTOSIDASE MEL1"/>
    <property type="match status" value="1"/>
</dbReference>
<comment type="caution">
    <text evidence="8">The sequence shown here is derived from an EMBL/GenBank/DDBJ whole genome shotgun (WGS) entry which is preliminary data.</text>
</comment>
<keyword evidence="2 6" id="KW-0732">Signal</keyword>
<accession>A0ABW1EG87</accession>
<dbReference type="PRINTS" id="PR00740">
    <property type="entry name" value="GLHYDRLASE27"/>
</dbReference>
<sequence length="409" mass="44534">MSQSTICSRLRLLSLVAASAAVFLSVSTAHAQVAQTPPMGWNSWNYFASKVDDAGIRAAADIIVASGMKDAGYVYVNIDDTWEAERGPDGKIRTNSKFPDMKALADYVHSKGLKLGIYSGPGTKTCAGYPASLGHEEQDAESYAAWGIDYLKYDLCSFIPDVMQKQAPNDKAAQMKIMIDAYVKMGNALKAATAKTGRPIVFSLCQYGWDSPWEWAPALGGNLWRTTGDIQARWQSIYDIASQQDGLAKYAGPGHWNDPDMLEVGNGKLSAAENRTHFSWWAMLAAPLLAGNDLPHMKPEVRAILTNKDVIAIDQDSLGQQGTRAYSDGEVEVWTRHLQGGALAVAIINVGSDKTANHPFHLDLAKLHLSGSQTGKDLWTGKEVTLSDNMPIQLDSHDILLVRIDHPGM</sequence>
<keyword evidence="5" id="KW-1015">Disulfide bond</keyword>
<dbReference type="CDD" id="cd14792">
    <property type="entry name" value="GH27"/>
    <property type="match status" value="1"/>
</dbReference>
<proteinExistence type="inferred from homology"/>
<evidence type="ECO:0000256" key="3">
    <source>
        <dbReference type="ARBA" id="ARBA00022801"/>
    </source>
</evidence>
<comment type="catalytic activity">
    <reaction evidence="5">
        <text>Hydrolysis of terminal, non-reducing alpha-D-galactose residues in alpha-D-galactosides, including galactose oligosaccharides, galactomannans and galactolipids.</text>
        <dbReference type="EC" id="3.2.1.22"/>
    </reaction>
</comment>
<organism evidence="8 9">
    <name type="scientific">Acidicapsa dinghuensis</name>
    <dbReference type="NCBI Taxonomy" id="2218256"/>
    <lineage>
        <taxon>Bacteria</taxon>
        <taxon>Pseudomonadati</taxon>
        <taxon>Acidobacteriota</taxon>
        <taxon>Terriglobia</taxon>
        <taxon>Terriglobales</taxon>
        <taxon>Acidobacteriaceae</taxon>
        <taxon>Acidicapsa</taxon>
    </lineage>
</organism>
<evidence type="ECO:0000259" key="7">
    <source>
        <dbReference type="Pfam" id="PF17801"/>
    </source>
</evidence>
<keyword evidence="4 5" id="KW-0326">Glycosidase</keyword>
<feature type="chain" id="PRO_5045928433" description="Alpha-galactosidase" evidence="6">
    <location>
        <begin position="32"/>
        <end position="409"/>
    </location>
</feature>
<gene>
    <name evidence="8" type="ORF">ACFPT7_11205</name>
</gene>
<dbReference type="InterPro" id="IPR017853">
    <property type="entry name" value="GH"/>
</dbReference>
<keyword evidence="3 5" id="KW-0378">Hydrolase</keyword>
<name>A0ABW1EG87_9BACT</name>
<dbReference type="InterPro" id="IPR002241">
    <property type="entry name" value="Glyco_hydro_27"/>
</dbReference>
<feature type="domain" description="Alpha galactosidase C-terminal" evidence="7">
    <location>
        <begin position="328"/>
        <end position="404"/>
    </location>
</feature>
<dbReference type="Pfam" id="PF17801">
    <property type="entry name" value="Melibiase_C"/>
    <property type="match status" value="1"/>
</dbReference>
<dbReference type="EMBL" id="JBHSPH010000002">
    <property type="protein sequence ID" value="MFC5862861.1"/>
    <property type="molecule type" value="Genomic_DNA"/>
</dbReference>
<evidence type="ECO:0000313" key="9">
    <source>
        <dbReference type="Proteomes" id="UP001596091"/>
    </source>
</evidence>
<dbReference type="PANTHER" id="PTHR11452">
    <property type="entry name" value="ALPHA-GALACTOSIDASE/ALPHA-N-ACETYLGALACTOSAMINIDASE"/>
    <property type="match status" value="1"/>
</dbReference>